<gene>
    <name evidence="9" type="ORF">METZ01_LOCUS295091</name>
</gene>
<evidence type="ECO:0000259" key="8">
    <source>
        <dbReference type="Pfam" id="PF00171"/>
    </source>
</evidence>
<dbReference type="Pfam" id="PF00171">
    <property type="entry name" value="Aldedh"/>
    <property type="match status" value="1"/>
</dbReference>
<keyword evidence="3" id="KW-0028">Amino-acid biosynthesis</keyword>
<organism evidence="9">
    <name type="scientific">marine metagenome</name>
    <dbReference type="NCBI Taxonomy" id="408172"/>
    <lineage>
        <taxon>unclassified sequences</taxon>
        <taxon>metagenomes</taxon>
        <taxon>ecological metagenomes</taxon>
    </lineage>
</organism>
<evidence type="ECO:0000313" key="9">
    <source>
        <dbReference type="EMBL" id="SVC42237.1"/>
    </source>
</evidence>
<keyword evidence="5" id="KW-0521">NADP</keyword>
<proteinExistence type="predicted"/>
<feature type="domain" description="Aldehyde dehydrogenase" evidence="8">
    <location>
        <begin position="5"/>
        <end position="293"/>
    </location>
</feature>
<evidence type="ECO:0000256" key="7">
    <source>
        <dbReference type="ARBA" id="ARBA00049024"/>
    </source>
</evidence>
<accession>A0A382M3H4</accession>
<dbReference type="PANTHER" id="PTHR11063">
    <property type="entry name" value="GLUTAMATE SEMIALDEHYDE DEHYDROGENASE"/>
    <property type="match status" value="1"/>
</dbReference>
<feature type="non-terminal residue" evidence="9">
    <location>
        <position position="330"/>
    </location>
</feature>
<evidence type="ECO:0000256" key="6">
    <source>
        <dbReference type="ARBA" id="ARBA00023002"/>
    </source>
</evidence>
<evidence type="ECO:0000256" key="4">
    <source>
        <dbReference type="ARBA" id="ARBA00022650"/>
    </source>
</evidence>
<dbReference type="GO" id="GO:0055129">
    <property type="term" value="P:L-proline biosynthetic process"/>
    <property type="evidence" value="ECO:0007669"/>
    <property type="project" value="UniProtKB-UniPathway"/>
</dbReference>
<dbReference type="AlphaFoldDB" id="A0A382M3H4"/>
<comment type="pathway">
    <text evidence="1">Amino-acid biosynthesis; L-proline biosynthesis; L-glutamate 5-semialdehyde from L-glutamate: step 2/2.</text>
</comment>
<sequence>MSLSEEMSELARRARLASRRLTSLSTGEKNNCLQAMADAIEANAQFIQEENAKDMDAGAASGLSKSLLDRLLLNGARIEGMVTGLREVSKLPDPVGRVIEERTRPNGLKLTKIATPIGVIVIIYESRPNVTADAASLCFKSGNATILRGGKEAINSNQVIAKIMVQAATQTLPEFPKDAILVVPTTDRAAIPELLSLTRDVDLCIPRGGESLIRAVAECSQVPVIKHYKGVCHVYIDGAADLAMAEEIIFNSKVHRPGVCNAAETLLVDQTIAAEALPRLAKRLVKANVELRCDETARALLDRSLIDVLSASETDWGEEYLGLVLSVKTV</sequence>
<evidence type="ECO:0000256" key="5">
    <source>
        <dbReference type="ARBA" id="ARBA00022857"/>
    </source>
</evidence>
<dbReference type="Gene3D" id="3.40.605.10">
    <property type="entry name" value="Aldehyde Dehydrogenase, Chain A, domain 1"/>
    <property type="match status" value="1"/>
</dbReference>
<dbReference type="Gene3D" id="3.40.309.10">
    <property type="entry name" value="Aldehyde Dehydrogenase, Chain A, domain 2"/>
    <property type="match status" value="1"/>
</dbReference>
<dbReference type="CDD" id="cd07079">
    <property type="entry name" value="ALDH_F18-19_ProA-GPR"/>
    <property type="match status" value="1"/>
</dbReference>
<dbReference type="EC" id="1.2.1.41" evidence="2"/>
<dbReference type="NCBIfam" id="NF001221">
    <property type="entry name" value="PRK00197.1"/>
    <property type="match status" value="1"/>
</dbReference>
<dbReference type="InterPro" id="IPR016162">
    <property type="entry name" value="Ald_DH_N"/>
</dbReference>
<dbReference type="InterPro" id="IPR016163">
    <property type="entry name" value="Ald_DH_C"/>
</dbReference>
<protein>
    <recommendedName>
        <fullName evidence="2">glutamate-5-semialdehyde dehydrogenase</fullName>
        <ecNumber evidence="2">1.2.1.41</ecNumber>
    </recommendedName>
</protein>
<dbReference type="SUPFAM" id="SSF53720">
    <property type="entry name" value="ALDH-like"/>
    <property type="match status" value="1"/>
</dbReference>
<reference evidence="9" key="1">
    <citation type="submission" date="2018-05" db="EMBL/GenBank/DDBJ databases">
        <authorList>
            <person name="Lanie J.A."/>
            <person name="Ng W.-L."/>
            <person name="Kazmierczak K.M."/>
            <person name="Andrzejewski T.M."/>
            <person name="Davidsen T.M."/>
            <person name="Wayne K.J."/>
            <person name="Tettelin H."/>
            <person name="Glass J.I."/>
            <person name="Rusch D."/>
            <person name="Podicherti R."/>
            <person name="Tsui H.-C.T."/>
            <person name="Winkler M.E."/>
        </authorList>
    </citation>
    <scope>NUCLEOTIDE SEQUENCE</scope>
</reference>
<name>A0A382M3H4_9ZZZZ</name>
<evidence type="ECO:0000256" key="3">
    <source>
        <dbReference type="ARBA" id="ARBA00022605"/>
    </source>
</evidence>
<evidence type="ECO:0000256" key="2">
    <source>
        <dbReference type="ARBA" id="ARBA00013002"/>
    </source>
</evidence>
<comment type="catalytic activity">
    <reaction evidence="7">
        <text>L-glutamate 5-semialdehyde + phosphate + NADP(+) = L-glutamyl 5-phosphate + NADPH + H(+)</text>
        <dbReference type="Rhea" id="RHEA:19541"/>
        <dbReference type="ChEBI" id="CHEBI:15378"/>
        <dbReference type="ChEBI" id="CHEBI:43474"/>
        <dbReference type="ChEBI" id="CHEBI:57783"/>
        <dbReference type="ChEBI" id="CHEBI:58066"/>
        <dbReference type="ChEBI" id="CHEBI:58274"/>
        <dbReference type="ChEBI" id="CHEBI:58349"/>
        <dbReference type="EC" id="1.2.1.41"/>
    </reaction>
</comment>
<dbReference type="EMBL" id="UINC01090362">
    <property type="protein sequence ID" value="SVC42237.1"/>
    <property type="molecule type" value="Genomic_DNA"/>
</dbReference>
<evidence type="ECO:0000256" key="1">
    <source>
        <dbReference type="ARBA" id="ARBA00004985"/>
    </source>
</evidence>
<dbReference type="PANTHER" id="PTHR11063:SF8">
    <property type="entry name" value="DELTA-1-PYRROLINE-5-CARBOXYLATE SYNTHASE"/>
    <property type="match status" value="1"/>
</dbReference>
<dbReference type="InterPro" id="IPR000965">
    <property type="entry name" value="GPR_dom"/>
</dbReference>
<dbReference type="GO" id="GO:0004350">
    <property type="term" value="F:glutamate-5-semialdehyde dehydrogenase activity"/>
    <property type="evidence" value="ECO:0007669"/>
    <property type="project" value="UniProtKB-EC"/>
</dbReference>
<dbReference type="InterPro" id="IPR016161">
    <property type="entry name" value="Ald_DH/histidinol_DH"/>
</dbReference>
<dbReference type="NCBIfam" id="TIGR00407">
    <property type="entry name" value="proA"/>
    <property type="match status" value="1"/>
</dbReference>
<keyword evidence="4" id="KW-0641">Proline biosynthesis</keyword>
<dbReference type="UniPathway" id="UPA00098">
    <property type="reaction ID" value="UER00360"/>
</dbReference>
<keyword evidence="6" id="KW-0560">Oxidoreductase</keyword>
<dbReference type="InterPro" id="IPR015590">
    <property type="entry name" value="Aldehyde_DH_dom"/>
</dbReference>